<feature type="region of interest" description="Disordered" evidence="2">
    <location>
        <begin position="542"/>
        <end position="724"/>
    </location>
</feature>
<feature type="domain" description="C2H2-type" evidence="3">
    <location>
        <begin position="727"/>
        <end position="754"/>
    </location>
</feature>
<organism evidence="4 5">
    <name type="scientific">Meganyctiphanes norvegica</name>
    <name type="common">Northern krill</name>
    <name type="synonym">Thysanopoda norvegica</name>
    <dbReference type="NCBI Taxonomy" id="48144"/>
    <lineage>
        <taxon>Eukaryota</taxon>
        <taxon>Metazoa</taxon>
        <taxon>Ecdysozoa</taxon>
        <taxon>Arthropoda</taxon>
        <taxon>Crustacea</taxon>
        <taxon>Multicrustacea</taxon>
        <taxon>Malacostraca</taxon>
        <taxon>Eumalacostraca</taxon>
        <taxon>Eucarida</taxon>
        <taxon>Euphausiacea</taxon>
        <taxon>Euphausiidae</taxon>
        <taxon>Meganyctiphanes</taxon>
    </lineage>
</organism>
<proteinExistence type="predicted"/>
<keyword evidence="1" id="KW-0479">Metal-binding</keyword>
<feature type="region of interest" description="Disordered" evidence="2">
    <location>
        <begin position="437"/>
        <end position="473"/>
    </location>
</feature>
<feature type="region of interest" description="Disordered" evidence="2">
    <location>
        <begin position="490"/>
        <end position="527"/>
    </location>
</feature>
<evidence type="ECO:0000256" key="1">
    <source>
        <dbReference type="PROSITE-ProRule" id="PRU00042"/>
    </source>
</evidence>
<sequence length="1558" mass="175612">MKETSTDDELLKKRDTQNNSATSENNINNNGINVDKRSNNGSIIINPKDDQMKENGEGSYCSENKSEVKEKTKERYEIVNNKNGNAKIDSTNIASDARVQVCESSKEIGESSHIKNSLAQRFSHAGIKMNTPSGEYKRDGDPQGEAEVSSDEDSDVASIDEDEYDEEEDDDGHLVISSVQGAAQGNKALVNHMRNDSMSMEKRMQYASVQSYFSRENVGRPDSTVAESSKGKGFSARENRGSPDSTATMTEYSANIREEESGHPDSTVMQEYSRKQRVAMLANNESSTGGWGLQIESSVSVAGMRGFSEDSNSTPVEVEEYVPTSLNKDIQGLRNIGRPGNSHNNDDNHYDVQIQQANNSNSTPREYVPSPVKALHKLNYKNKLNKNKEDDEIETFDRDIETFNRDIETFDRDSERLAKKIYDLDSNLKKPMAKFVNDSISDSSRENSSFRAQGNVREMEKRTPSSPDKAINWGQVSGYGEAFMKSISVSHPKSNVNDDHASDSELEERGSESEPDAESVSGPEYDLAASNDYDAIFLDKGSFSKNGQKIPPKQSVPKKDLQQVDYFDCNSEPEQNSDDDDEEDIYGDLDSLPNLKTHENKSDKSDMGENRKIKTNVQSNSELDQYEPELEKHMGQNHEHQEVELKVKCVNNSTVPATSSGRTSKGSMDSDRTVKYEDDSVSSNDEGEAGEGASVDHSSDSTFPGMAPGTPWVTQRGGQGVPGEKEYGCYKCGVSCESKSVLAKHMKMHTRDELFDSDDNRYHKRKRDHSDASSYQSDASSFTPDGHSAINKKRKQWDGSSPIIPPDLFLSSAYMRSPQRKKLDFNHGTPNESSNKRSREDSPSSPIDKEEFAKKHKLSPQAYKSRLSGLSPHVMKMYKKRIREGSTSPTPVEYDTTYNEEEHGSFFELSEYNVPKKRLRLADENQIKQNMWLIEFKWLSLNKEKNVYTCEFCKLTNDDTYVISEETSKLKRKDILNHASEECHLFAKTFAYASIKSVTLAQMRTLLLMCKKRIPLSNYPVLLNLQLTNGCEVLQPFNEGILHDIQATPTELSQYMSLKFERQLTEALKCASYGIYSLQADEAPFDNNTSILVIYVRYIDGTSGEVCNRFLRAWPAKSTSCEDIYQAIKEVQREKIQEAVGKDMTLVGFATDGASFMSGGRGGISRRYSNEIPQLISMNCLPHRLREISEKVANSVPYLVEYMAVLDLFSRTLRHTPNIFNSAIIQQELSEAQAKHIYTVLAGPTRASLSEIIQALASYIPSVLRCLLAATPQQEHILEGQALLGELLQQMTTYQFIAITHFLADCMGVMQWITATMQDKSMSLSQVIKAVHSTEEALGRLSTSDGPFSQELQVKFPVEPPLSRVTRYEGLHVRDTVDDREIVSEVQSAFVAELMYTISISFPFKYEMKAFSIFEPREEQSDVNFNELLRHYSKCKWLNAQKAREEWQKIKSVIASEKYKESNIQDIYQKELHNKKDYPNLGRLCAIGLLLSVDSNECEKGMHKFANIRSLEVDGAVVPYIQSQMVLQTEAPDSMDFPFDEAFQFWAQEKEGHEMPFQ</sequence>
<dbReference type="Gene3D" id="3.30.160.60">
    <property type="entry name" value="Classic Zinc Finger"/>
    <property type="match status" value="1"/>
</dbReference>
<feature type="region of interest" description="Disordered" evidence="2">
    <location>
        <begin position="128"/>
        <end position="171"/>
    </location>
</feature>
<dbReference type="InterPro" id="IPR013087">
    <property type="entry name" value="Znf_C2H2_type"/>
</dbReference>
<feature type="compositionally biased region" description="Basic and acidic residues" evidence="2">
    <location>
        <begin position="629"/>
        <end position="647"/>
    </location>
</feature>
<feature type="compositionally biased region" description="Basic and acidic residues" evidence="2">
    <location>
        <begin position="596"/>
        <end position="612"/>
    </location>
</feature>
<dbReference type="InterPro" id="IPR012337">
    <property type="entry name" value="RNaseH-like_sf"/>
</dbReference>
<evidence type="ECO:0000313" key="4">
    <source>
        <dbReference type="EMBL" id="CAL4106229.1"/>
    </source>
</evidence>
<dbReference type="PROSITE" id="PS00028">
    <property type="entry name" value="ZINC_FINGER_C2H2_1"/>
    <property type="match status" value="1"/>
</dbReference>
<gene>
    <name evidence="4" type="ORF">MNOR_LOCUS18288</name>
</gene>
<feature type="compositionally biased region" description="Low complexity" evidence="2">
    <location>
        <begin position="18"/>
        <end position="33"/>
    </location>
</feature>
<reference evidence="4 5" key="1">
    <citation type="submission" date="2024-05" db="EMBL/GenBank/DDBJ databases">
        <authorList>
            <person name="Wallberg A."/>
        </authorList>
    </citation>
    <scope>NUCLEOTIDE SEQUENCE [LARGE SCALE GENOMIC DNA]</scope>
</reference>
<feature type="compositionally biased region" description="Low complexity" evidence="2">
    <location>
        <begin position="772"/>
        <end position="781"/>
    </location>
</feature>
<evidence type="ECO:0000259" key="3">
    <source>
        <dbReference type="PROSITE" id="PS50157"/>
    </source>
</evidence>
<feature type="region of interest" description="Disordered" evidence="2">
    <location>
        <begin position="819"/>
        <end position="866"/>
    </location>
</feature>
<feature type="region of interest" description="Disordered" evidence="2">
    <location>
        <begin position="748"/>
        <end position="802"/>
    </location>
</feature>
<feature type="compositionally biased region" description="Basic and acidic residues" evidence="2">
    <location>
        <begin position="47"/>
        <end position="56"/>
    </location>
</feature>
<keyword evidence="1" id="KW-0862">Zinc</keyword>
<dbReference type="GO" id="GO:0008270">
    <property type="term" value="F:zinc ion binding"/>
    <property type="evidence" value="ECO:0007669"/>
    <property type="project" value="UniProtKB-KW"/>
</dbReference>
<dbReference type="EMBL" id="CAXKWB010012996">
    <property type="protein sequence ID" value="CAL4106229.1"/>
    <property type="molecule type" value="Genomic_DNA"/>
</dbReference>
<feature type="compositionally biased region" description="Low complexity" evidence="2">
    <location>
        <begin position="437"/>
        <end position="449"/>
    </location>
</feature>
<feature type="region of interest" description="Disordered" evidence="2">
    <location>
        <begin position="329"/>
        <end position="368"/>
    </location>
</feature>
<comment type="caution">
    <text evidence="4">The sequence shown here is derived from an EMBL/GenBank/DDBJ whole genome shotgun (WGS) entry which is preliminary data.</text>
</comment>
<dbReference type="PROSITE" id="PS50157">
    <property type="entry name" value="ZINC_FINGER_C2H2_2"/>
    <property type="match status" value="1"/>
</dbReference>
<feature type="compositionally biased region" description="Basic and acidic residues" evidence="2">
    <location>
        <begin position="668"/>
        <end position="678"/>
    </location>
</feature>
<dbReference type="PANTHER" id="PTHR46880">
    <property type="entry name" value="RAS-ASSOCIATING DOMAIN-CONTAINING PROTEIN"/>
    <property type="match status" value="1"/>
</dbReference>
<protein>
    <recommendedName>
        <fullName evidence="3">C2H2-type domain-containing protein</fullName>
    </recommendedName>
</protein>
<evidence type="ECO:0000313" key="5">
    <source>
        <dbReference type="Proteomes" id="UP001497623"/>
    </source>
</evidence>
<feature type="compositionally biased region" description="Basic and acidic residues" evidence="2">
    <location>
        <begin position="496"/>
        <end position="512"/>
    </location>
</feature>
<keyword evidence="5" id="KW-1185">Reference proteome</keyword>
<dbReference type="Proteomes" id="UP001497623">
    <property type="component" value="Unassembled WGS sequence"/>
</dbReference>
<feature type="compositionally biased region" description="Polar residues" evidence="2">
    <location>
        <begin position="650"/>
        <end position="667"/>
    </location>
</feature>
<feature type="compositionally biased region" description="Basic and acidic residues" evidence="2">
    <location>
        <begin position="1"/>
        <end position="16"/>
    </location>
</feature>
<accession>A0AAV2R0W3</accession>
<keyword evidence="1" id="KW-0863">Zinc-finger</keyword>
<name>A0AAV2R0W3_MEGNR</name>
<feature type="compositionally biased region" description="Acidic residues" evidence="2">
    <location>
        <begin position="575"/>
        <end position="587"/>
    </location>
</feature>
<feature type="compositionally biased region" description="Basic and acidic residues" evidence="2">
    <location>
        <begin position="749"/>
        <end position="761"/>
    </location>
</feature>
<feature type="compositionally biased region" description="Basic and acidic residues" evidence="2">
    <location>
        <begin position="834"/>
        <end position="853"/>
    </location>
</feature>
<dbReference type="PANTHER" id="PTHR46880:SF5">
    <property type="entry name" value="DUF4371 DOMAIN-CONTAINING PROTEIN"/>
    <property type="match status" value="1"/>
</dbReference>
<feature type="compositionally biased region" description="Polar residues" evidence="2">
    <location>
        <begin position="353"/>
        <end position="364"/>
    </location>
</feature>
<feature type="region of interest" description="Disordered" evidence="2">
    <location>
        <begin position="1"/>
        <end position="72"/>
    </location>
</feature>
<dbReference type="SUPFAM" id="SSF53098">
    <property type="entry name" value="Ribonuclease H-like"/>
    <property type="match status" value="1"/>
</dbReference>
<evidence type="ECO:0000256" key="2">
    <source>
        <dbReference type="SAM" id="MobiDB-lite"/>
    </source>
</evidence>
<feature type="compositionally biased region" description="Acidic residues" evidence="2">
    <location>
        <begin position="142"/>
        <end position="171"/>
    </location>
</feature>
<feature type="region of interest" description="Disordered" evidence="2">
    <location>
        <begin position="216"/>
        <end position="248"/>
    </location>
</feature>